<dbReference type="InterPro" id="IPR017896">
    <property type="entry name" value="4Fe4S_Fe-S-bd"/>
</dbReference>
<feature type="transmembrane region" description="Helical" evidence="7">
    <location>
        <begin position="134"/>
        <end position="153"/>
    </location>
</feature>
<dbReference type="Pfam" id="PF13187">
    <property type="entry name" value="Fer4_9"/>
    <property type="match status" value="1"/>
</dbReference>
<keyword evidence="7" id="KW-0472">Membrane</keyword>
<dbReference type="PANTHER" id="PTHR43255">
    <property type="entry name" value="IRON-SULFUR-BINDING OXIDOREDUCTASE FADF-RELATED-RELATED"/>
    <property type="match status" value="1"/>
</dbReference>
<dbReference type="PROSITE" id="PS51379">
    <property type="entry name" value="4FE4S_FER_2"/>
    <property type="match status" value="2"/>
</dbReference>
<reference evidence="9" key="1">
    <citation type="submission" date="2021-02" db="EMBL/GenBank/DDBJ databases">
        <title>Skermanella TT6 skin isolate.</title>
        <authorList>
            <person name="Lee K."/>
            <person name="Ganzorig M."/>
        </authorList>
    </citation>
    <scope>NUCLEOTIDE SEQUENCE</scope>
    <source>
        <strain evidence="9">TT6</strain>
    </source>
</reference>
<dbReference type="RefSeq" id="WP_201075095.1">
    <property type="nucleotide sequence ID" value="NZ_CP067420.1"/>
</dbReference>
<evidence type="ECO:0000256" key="5">
    <source>
        <dbReference type="ARBA" id="ARBA00023014"/>
    </source>
</evidence>
<evidence type="ECO:0000259" key="8">
    <source>
        <dbReference type="PROSITE" id="PS51379"/>
    </source>
</evidence>
<feature type="region of interest" description="Disordered" evidence="6">
    <location>
        <begin position="280"/>
        <end position="300"/>
    </location>
</feature>
<dbReference type="PROSITE" id="PS00198">
    <property type="entry name" value="4FE4S_FER_1"/>
    <property type="match status" value="2"/>
</dbReference>
<name>A0ABX7B488_9PROT</name>
<feature type="domain" description="4Fe-4S ferredoxin-type" evidence="8">
    <location>
        <begin position="233"/>
        <end position="262"/>
    </location>
</feature>
<evidence type="ECO:0000256" key="2">
    <source>
        <dbReference type="ARBA" id="ARBA00022723"/>
    </source>
</evidence>
<dbReference type="InterPro" id="IPR004017">
    <property type="entry name" value="Cys_rich_dom"/>
</dbReference>
<dbReference type="EMBL" id="CP067420">
    <property type="protein sequence ID" value="QQP89169.1"/>
    <property type="molecule type" value="Genomic_DNA"/>
</dbReference>
<dbReference type="Proteomes" id="UP000595197">
    <property type="component" value="Chromosome"/>
</dbReference>
<gene>
    <name evidence="9" type="ORF">IGS68_24775</name>
</gene>
<dbReference type="SUPFAM" id="SSF46548">
    <property type="entry name" value="alpha-helical ferredoxin"/>
    <property type="match status" value="1"/>
</dbReference>
<accession>A0ABX7B488</accession>
<sequence>MIATTLSAIVIATLAAGLLLALVQARRWRAGRAADVDIVAGLRALPRRYLVDVHEVVARNSFNSRFHALTAGGFLASLVLIVALAVPPLRHGAVWGLLSLALAAMLAGGLMVGWRRRVERPAELSGGRFSRLPFALLAYAAAFLAVALDQAAGGVLPGWLSLALVLVGAWGCAELVLGVWKGPLKHAIHGALHLVAHPRPLRFRDGAGRDSAIRPLDLEAPRLGAERPVDFDWNRLLGFDACVQCGRCETACPAYAAGLPLNPKKLIQDLVTALDEDATDRSYAGHGHPGRPVGNAHGGPAEPVIGPTVHPDTLWACTTCRACVQECPMMIEHVDAVVDLRRFQTLELGATPGKAAGMLEELRATDNPGGRPLSRRLDWAVDLDLPVLADKGECDVLLWLGDGAFELRTQRSLRALVRLLRRAGVDFAVLGAEELDCGDVARRLGDEATFQDLARRNVTTLRRHRFDRIVTADPHALHTLRNEYRPFGLDVPVVHHTAFLLDLLREGRLTVETRLPDSVTYHDPCYLGRYNGEIEAPRDLLDAIGVVRVEMERSGLRSSCCGGGGGAPLTDVAGERRIPDVRMDHARATGAATVAVACPNCALMLEGVVGPRPQVAEIAELVLAATEPRP</sequence>
<evidence type="ECO:0000256" key="3">
    <source>
        <dbReference type="ARBA" id="ARBA00023002"/>
    </source>
</evidence>
<evidence type="ECO:0000313" key="10">
    <source>
        <dbReference type="Proteomes" id="UP000595197"/>
    </source>
</evidence>
<feature type="transmembrane region" description="Helical" evidence="7">
    <location>
        <begin position="6"/>
        <end position="23"/>
    </location>
</feature>
<dbReference type="InterPro" id="IPR017900">
    <property type="entry name" value="4Fe4S_Fe_S_CS"/>
</dbReference>
<dbReference type="InterPro" id="IPR021872">
    <property type="entry name" value="Csal_0991-like_N"/>
</dbReference>
<keyword evidence="4" id="KW-0408">Iron</keyword>
<keyword evidence="2" id="KW-0479">Metal-binding</keyword>
<feature type="domain" description="4Fe-4S ferredoxin-type" evidence="8">
    <location>
        <begin position="305"/>
        <end position="336"/>
    </location>
</feature>
<keyword evidence="10" id="KW-1185">Reference proteome</keyword>
<evidence type="ECO:0000256" key="6">
    <source>
        <dbReference type="SAM" id="MobiDB-lite"/>
    </source>
</evidence>
<organism evidence="9 10">
    <name type="scientific">Skermanella cutis</name>
    <dbReference type="NCBI Taxonomy" id="2775420"/>
    <lineage>
        <taxon>Bacteria</taxon>
        <taxon>Pseudomonadati</taxon>
        <taxon>Pseudomonadota</taxon>
        <taxon>Alphaproteobacteria</taxon>
        <taxon>Rhodospirillales</taxon>
        <taxon>Azospirillaceae</taxon>
        <taxon>Skermanella</taxon>
    </lineage>
</organism>
<keyword evidence="7" id="KW-0812">Transmembrane</keyword>
<keyword evidence="5" id="KW-0411">Iron-sulfur</keyword>
<feature type="transmembrane region" description="Helical" evidence="7">
    <location>
        <begin position="92"/>
        <end position="114"/>
    </location>
</feature>
<dbReference type="Pfam" id="PF11982">
    <property type="entry name" value="DUF3483"/>
    <property type="match status" value="1"/>
</dbReference>
<dbReference type="Gene3D" id="1.10.1060.10">
    <property type="entry name" value="Alpha-helical ferredoxin"/>
    <property type="match status" value="1"/>
</dbReference>
<keyword evidence="7" id="KW-1133">Transmembrane helix</keyword>
<keyword evidence="3" id="KW-0560">Oxidoreductase</keyword>
<evidence type="ECO:0000256" key="7">
    <source>
        <dbReference type="SAM" id="Phobius"/>
    </source>
</evidence>
<keyword evidence="1" id="KW-0004">4Fe-4S</keyword>
<evidence type="ECO:0000313" key="9">
    <source>
        <dbReference type="EMBL" id="QQP89169.1"/>
    </source>
</evidence>
<feature type="transmembrane region" description="Helical" evidence="7">
    <location>
        <begin position="66"/>
        <end position="86"/>
    </location>
</feature>
<dbReference type="Pfam" id="PF02754">
    <property type="entry name" value="CCG"/>
    <property type="match status" value="2"/>
</dbReference>
<proteinExistence type="predicted"/>
<protein>
    <submittedName>
        <fullName evidence="9">DUF3483 domain-containing protein</fullName>
    </submittedName>
</protein>
<dbReference type="InterPro" id="IPR009051">
    <property type="entry name" value="Helical_ferredxn"/>
</dbReference>
<dbReference type="InterPro" id="IPR051460">
    <property type="entry name" value="HdrC_iron-sulfur_subunit"/>
</dbReference>
<evidence type="ECO:0000256" key="1">
    <source>
        <dbReference type="ARBA" id="ARBA00022485"/>
    </source>
</evidence>
<evidence type="ECO:0000256" key="4">
    <source>
        <dbReference type="ARBA" id="ARBA00023004"/>
    </source>
</evidence>
<dbReference type="PANTHER" id="PTHR43255:SF1">
    <property type="entry name" value="IRON-SULFUR-BINDING OXIDOREDUCTASE FADF-RELATED"/>
    <property type="match status" value="1"/>
</dbReference>